<dbReference type="InterPro" id="IPR050618">
    <property type="entry name" value="Ubq-SigPath_Reg"/>
</dbReference>
<gene>
    <name evidence="3" type="ORF">KUF71_001395</name>
</gene>
<dbReference type="InterPro" id="IPR003877">
    <property type="entry name" value="SPRY_dom"/>
</dbReference>
<dbReference type="SMART" id="SM00449">
    <property type="entry name" value="SPRY"/>
    <property type="match status" value="2"/>
</dbReference>
<dbReference type="SUPFAM" id="SSF49899">
    <property type="entry name" value="Concanavalin A-like lectins/glucanases"/>
    <property type="match status" value="2"/>
</dbReference>
<dbReference type="Proteomes" id="UP001219518">
    <property type="component" value="Unassembled WGS sequence"/>
</dbReference>
<feature type="region of interest" description="Disordered" evidence="1">
    <location>
        <begin position="52"/>
        <end position="76"/>
    </location>
</feature>
<dbReference type="AlphaFoldDB" id="A0AAE1HJQ7"/>
<sequence>MPSYMVNSKVMDSVHLSLMQSCIRPKLFGQSNIVVALRKIFHTLNEKTKMEAEGGSGAAAVKQEEDFNESVESQDDASNEKFPYLCRHAYVHTDDNEFISYAPGSKTGKIGLWIGPKLTVEESYFEMEITDYGVEGKIHIGVTPWNHPLGSHIGCSIGSIGLSVGNGHIMKDSEMATDRVRVKIAHEYDRVGCGLRFEQYFDSAEEVDDQESYVLVYFSLNGREIGSLWTQLPVGGFHPAVSMQSAGEEVRVMLGLPGHPLQDDDEMVVDSTEDDWRRLSDVHQCGQILEYCGKGQSIADVGLAQARHPLNTTHHYFEIEIADPGENCYIAIGLTRKACFLSIKYDYPDRRNPGWNKGSIGYHADDGKIFMGSGKGEPFGPRCHKGDRMGCGIYFSPDYISEYDSDCEAAADISPSQAGSSNGRDVELIDLTVDTSGSEDDEWWNHQGKVKCGTKVEVFFTRNGKTVGMRQVRIPKGGFYPTVGMLGLNEKVRVDLRPLTG</sequence>
<reference evidence="3" key="2">
    <citation type="journal article" date="2023" name="BMC Genomics">
        <title>Pest status, molecular evolution, and epigenetic factors derived from the genome assembly of Frankliniella fusca, a thysanopteran phytovirus vector.</title>
        <authorList>
            <person name="Catto M.A."/>
            <person name="Labadie P.E."/>
            <person name="Jacobson A.L."/>
            <person name="Kennedy G.G."/>
            <person name="Srinivasan R."/>
            <person name="Hunt B.G."/>
        </authorList>
    </citation>
    <scope>NUCLEOTIDE SEQUENCE</scope>
    <source>
        <strain evidence="3">PL_HMW_Pooled</strain>
    </source>
</reference>
<feature type="compositionally biased region" description="Acidic residues" evidence="1">
    <location>
        <begin position="66"/>
        <end position="76"/>
    </location>
</feature>
<dbReference type="InterPro" id="IPR035783">
    <property type="entry name" value="SPRYD3_SPRY"/>
</dbReference>
<dbReference type="CDD" id="cd12908">
    <property type="entry name" value="SPRYD3"/>
    <property type="match status" value="1"/>
</dbReference>
<dbReference type="Pfam" id="PF00622">
    <property type="entry name" value="SPRY"/>
    <property type="match status" value="2"/>
</dbReference>
<accession>A0AAE1HJQ7</accession>
<feature type="domain" description="SPRY" evidence="2">
    <location>
        <begin position="312"/>
        <end position="500"/>
    </location>
</feature>
<protein>
    <submittedName>
        <fullName evidence="3">SPRY domain-containing protein 3</fullName>
    </submittedName>
</protein>
<dbReference type="Gene3D" id="2.60.120.920">
    <property type="match status" value="2"/>
</dbReference>
<keyword evidence="4" id="KW-1185">Reference proteome</keyword>
<reference evidence="3" key="1">
    <citation type="submission" date="2021-07" db="EMBL/GenBank/DDBJ databases">
        <authorList>
            <person name="Catto M.A."/>
            <person name="Jacobson A."/>
            <person name="Kennedy G."/>
            <person name="Labadie P."/>
            <person name="Hunt B.G."/>
            <person name="Srinivasan R."/>
        </authorList>
    </citation>
    <scope>NUCLEOTIDE SEQUENCE</scope>
    <source>
        <strain evidence="3">PL_HMW_Pooled</strain>
        <tissue evidence="3">Head</tissue>
    </source>
</reference>
<dbReference type="PANTHER" id="PTHR12864">
    <property type="entry name" value="RAN BINDING PROTEIN 9-RELATED"/>
    <property type="match status" value="1"/>
</dbReference>
<proteinExistence type="predicted"/>
<evidence type="ECO:0000313" key="4">
    <source>
        <dbReference type="Proteomes" id="UP001219518"/>
    </source>
</evidence>
<dbReference type="EMBL" id="JAHWGI010001091">
    <property type="protein sequence ID" value="KAK3922469.1"/>
    <property type="molecule type" value="Genomic_DNA"/>
</dbReference>
<comment type="caution">
    <text evidence="3">The sequence shown here is derived from an EMBL/GenBank/DDBJ whole genome shotgun (WGS) entry which is preliminary data.</text>
</comment>
<name>A0AAE1HJQ7_9NEOP</name>
<dbReference type="InterPro" id="IPR043136">
    <property type="entry name" value="B30.2/SPRY_sf"/>
</dbReference>
<dbReference type="InterPro" id="IPR013320">
    <property type="entry name" value="ConA-like_dom_sf"/>
</dbReference>
<feature type="domain" description="SPRY" evidence="2">
    <location>
        <begin position="120"/>
        <end position="258"/>
    </location>
</feature>
<organism evidence="3 4">
    <name type="scientific">Frankliniella fusca</name>
    <dbReference type="NCBI Taxonomy" id="407009"/>
    <lineage>
        <taxon>Eukaryota</taxon>
        <taxon>Metazoa</taxon>
        <taxon>Ecdysozoa</taxon>
        <taxon>Arthropoda</taxon>
        <taxon>Hexapoda</taxon>
        <taxon>Insecta</taxon>
        <taxon>Pterygota</taxon>
        <taxon>Neoptera</taxon>
        <taxon>Paraneoptera</taxon>
        <taxon>Thysanoptera</taxon>
        <taxon>Terebrantia</taxon>
        <taxon>Thripoidea</taxon>
        <taxon>Thripidae</taxon>
        <taxon>Frankliniella</taxon>
    </lineage>
</organism>
<evidence type="ECO:0000259" key="2">
    <source>
        <dbReference type="SMART" id="SM00449"/>
    </source>
</evidence>
<evidence type="ECO:0000256" key="1">
    <source>
        <dbReference type="SAM" id="MobiDB-lite"/>
    </source>
</evidence>
<evidence type="ECO:0000313" key="3">
    <source>
        <dbReference type="EMBL" id="KAK3922469.1"/>
    </source>
</evidence>